<dbReference type="PRINTS" id="PR00813">
    <property type="entry name" value="BCTERIALGSPG"/>
</dbReference>
<evidence type="ECO:0000256" key="6">
    <source>
        <dbReference type="ARBA" id="ARBA00022989"/>
    </source>
</evidence>
<dbReference type="NCBIfam" id="TIGR02532">
    <property type="entry name" value="IV_pilin_GFxxxE"/>
    <property type="match status" value="1"/>
</dbReference>
<comment type="subcellular location">
    <subcellularLocation>
        <location evidence="1">Cell membrane</location>
        <topology evidence="1">Single-pass membrane protein</topology>
    </subcellularLocation>
    <subcellularLocation>
        <location evidence="2">Cell surface</location>
    </subcellularLocation>
</comment>
<keyword evidence="7" id="KW-0472">Membrane</keyword>
<dbReference type="NCBIfam" id="NF040999">
    <property type="entry name" value="pilin_ComGC"/>
    <property type="match status" value="1"/>
</dbReference>
<dbReference type="AlphaFoldDB" id="A0A3R9YCK0"/>
<dbReference type="GO" id="GO:0015627">
    <property type="term" value="C:type II protein secretion system complex"/>
    <property type="evidence" value="ECO:0007669"/>
    <property type="project" value="InterPro"/>
</dbReference>
<dbReference type="InterPro" id="IPR000983">
    <property type="entry name" value="Bac_GSPG_pilin"/>
</dbReference>
<evidence type="ECO:0000256" key="3">
    <source>
        <dbReference type="ARBA" id="ARBA00022475"/>
    </source>
</evidence>
<evidence type="ECO:0000256" key="4">
    <source>
        <dbReference type="ARBA" id="ARBA00022481"/>
    </source>
</evidence>
<reference evidence="10 11" key="1">
    <citation type="submission" date="2018-03" db="EMBL/GenBank/DDBJ databases">
        <authorList>
            <person name="Gulvik C.A."/>
        </authorList>
    </citation>
    <scope>NUCLEOTIDE SEQUENCE [LARGE SCALE GENOMIC DNA]</scope>
    <source>
        <strain evidence="10 11">JCM 31581</strain>
    </source>
</reference>
<keyword evidence="3" id="KW-1003">Cell membrane</keyword>
<comment type="similarity">
    <text evidence="9">Belongs to the ComGC family.</text>
</comment>
<dbReference type="InterPro" id="IPR045584">
    <property type="entry name" value="Pilin-like"/>
</dbReference>
<organism evidence="10 11">
    <name type="scientific">Vagococcus humatus</name>
    <dbReference type="NCBI Taxonomy" id="1889241"/>
    <lineage>
        <taxon>Bacteria</taxon>
        <taxon>Bacillati</taxon>
        <taxon>Bacillota</taxon>
        <taxon>Bacilli</taxon>
        <taxon>Lactobacillales</taxon>
        <taxon>Enterococcaceae</taxon>
        <taxon>Vagococcus</taxon>
    </lineage>
</organism>
<evidence type="ECO:0000256" key="5">
    <source>
        <dbReference type="ARBA" id="ARBA00022692"/>
    </source>
</evidence>
<keyword evidence="4" id="KW-0488">Methylation</keyword>
<protein>
    <submittedName>
        <fullName evidence="10">Competence protein ComG</fullName>
    </submittedName>
</protein>
<evidence type="ECO:0000256" key="1">
    <source>
        <dbReference type="ARBA" id="ARBA00004162"/>
    </source>
</evidence>
<gene>
    <name evidence="10" type="ORF">C7P63_05735</name>
</gene>
<name>A0A3R9YCK0_9ENTE</name>
<dbReference type="GO" id="GO:0015628">
    <property type="term" value="P:protein secretion by the type II secretion system"/>
    <property type="evidence" value="ECO:0007669"/>
    <property type="project" value="InterPro"/>
</dbReference>
<proteinExistence type="inferred from homology"/>
<dbReference type="InterPro" id="IPR012902">
    <property type="entry name" value="N_methyl_site"/>
</dbReference>
<dbReference type="OrthoDB" id="2200445at2"/>
<dbReference type="Proteomes" id="UP000277864">
    <property type="component" value="Unassembled WGS sequence"/>
</dbReference>
<dbReference type="PIRSF" id="PIRSF029928">
    <property type="entry name" value="Late_competence_ComGC"/>
    <property type="match status" value="1"/>
</dbReference>
<dbReference type="GO" id="GO:0030420">
    <property type="term" value="P:establishment of competence for transformation"/>
    <property type="evidence" value="ECO:0007669"/>
    <property type="project" value="UniProtKB-KW"/>
</dbReference>
<keyword evidence="8" id="KW-0178">Competence</keyword>
<sequence length="96" mass="11192">MKKKKYRGFTLIEMLIVLFIISVLLLLIVPQLTSRKDSIVKQGDAAFTEVLRTQVHLYEMDTNNKLSTWDELSSYLNQDQIEKAKTLYPNIDDLDK</sequence>
<evidence type="ECO:0000256" key="9">
    <source>
        <dbReference type="ARBA" id="ARBA00043982"/>
    </source>
</evidence>
<evidence type="ECO:0000313" key="11">
    <source>
        <dbReference type="Proteomes" id="UP000277864"/>
    </source>
</evidence>
<dbReference type="PROSITE" id="PS00409">
    <property type="entry name" value="PROKAR_NTER_METHYL"/>
    <property type="match status" value="1"/>
</dbReference>
<dbReference type="EMBL" id="PXZH01000002">
    <property type="protein sequence ID" value="RST89274.1"/>
    <property type="molecule type" value="Genomic_DNA"/>
</dbReference>
<dbReference type="Gene3D" id="3.30.700.10">
    <property type="entry name" value="Glycoprotein, Type 4 Pilin"/>
    <property type="match status" value="1"/>
</dbReference>
<evidence type="ECO:0000256" key="2">
    <source>
        <dbReference type="ARBA" id="ARBA00004241"/>
    </source>
</evidence>
<keyword evidence="11" id="KW-1185">Reference proteome</keyword>
<dbReference type="GO" id="GO:0005886">
    <property type="term" value="C:plasma membrane"/>
    <property type="evidence" value="ECO:0007669"/>
    <property type="project" value="UniProtKB-SubCell"/>
</dbReference>
<dbReference type="GO" id="GO:0009986">
    <property type="term" value="C:cell surface"/>
    <property type="evidence" value="ECO:0007669"/>
    <property type="project" value="UniProtKB-SubCell"/>
</dbReference>
<evidence type="ECO:0000313" key="10">
    <source>
        <dbReference type="EMBL" id="RST89274.1"/>
    </source>
</evidence>
<dbReference type="RefSeq" id="WP_125943209.1">
    <property type="nucleotide sequence ID" value="NZ_PXZH01000002.1"/>
</dbReference>
<dbReference type="Pfam" id="PF07963">
    <property type="entry name" value="N_methyl"/>
    <property type="match status" value="1"/>
</dbReference>
<keyword evidence="6" id="KW-1133">Transmembrane helix</keyword>
<dbReference type="SUPFAM" id="SSF54523">
    <property type="entry name" value="Pili subunits"/>
    <property type="match status" value="1"/>
</dbReference>
<accession>A0A3R9YCK0</accession>
<keyword evidence="5" id="KW-0812">Transmembrane</keyword>
<evidence type="ECO:0000256" key="8">
    <source>
        <dbReference type="ARBA" id="ARBA00023287"/>
    </source>
</evidence>
<comment type="caution">
    <text evidence="10">The sequence shown here is derived from an EMBL/GenBank/DDBJ whole genome shotgun (WGS) entry which is preliminary data.</text>
</comment>
<evidence type="ECO:0000256" key="7">
    <source>
        <dbReference type="ARBA" id="ARBA00023136"/>
    </source>
</evidence>
<dbReference type="InterPro" id="IPR016940">
    <property type="entry name" value="ComGC"/>
</dbReference>